<evidence type="ECO:0000313" key="3">
    <source>
        <dbReference type="EMBL" id="NIK61446.1"/>
    </source>
</evidence>
<proteinExistence type="inferred from homology"/>
<dbReference type="Gene3D" id="3.60.21.10">
    <property type="match status" value="1"/>
</dbReference>
<dbReference type="InterPro" id="IPR024654">
    <property type="entry name" value="Calcineurin-like_PHP_lpxH"/>
</dbReference>
<name>A0A7X6A4G9_9ACTN</name>
<evidence type="ECO:0000313" key="4">
    <source>
        <dbReference type="Proteomes" id="UP000555407"/>
    </source>
</evidence>
<accession>A0A7X6A4G9</accession>
<protein>
    <recommendedName>
        <fullName evidence="2">Calcineurin-like phosphoesterase domain-containing protein</fullName>
    </recommendedName>
</protein>
<feature type="domain" description="Calcineurin-like phosphoesterase" evidence="2">
    <location>
        <begin position="23"/>
        <end position="191"/>
    </location>
</feature>
<gene>
    <name evidence="3" type="ORF">BJY22_007163</name>
</gene>
<dbReference type="InterPro" id="IPR029052">
    <property type="entry name" value="Metallo-depent_PP-like"/>
</dbReference>
<reference evidence="3 4" key="1">
    <citation type="submission" date="2020-03" db="EMBL/GenBank/DDBJ databases">
        <title>Sequencing the genomes of 1000 actinobacteria strains.</title>
        <authorList>
            <person name="Klenk H.-P."/>
        </authorList>
    </citation>
    <scope>NUCLEOTIDE SEQUENCE [LARGE SCALE GENOMIC DNA]</scope>
    <source>
        <strain evidence="3 4">DSM 45490</strain>
    </source>
</reference>
<dbReference type="SUPFAM" id="SSF56300">
    <property type="entry name" value="Metallo-dependent phosphatases"/>
    <property type="match status" value="1"/>
</dbReference>
<dbReference type="AlphaFoldDB" id="A0A7X6A4G9"/>
<keyword evidence="4" id="KW-1185">Reference proteome</keyword>
<evidence type="ECO:0000259" key="2">
    <source>
        <dbReference type="Pfam" id="PF12850"/>
    </source>
</evidence>
<comment type="caution">
    <text evidence="3">The sequence shown here is derived from an EMBL/GenBank/DDBJ whole genome shotgun (WGS) entry which is preliminary data.</text>
</comment>
<dbReference type="Pfam" id="PF12850">
    <property type="entry name" value="Metallophos_2"/>
    <property type="match status" value="1"/>
</dbReference>
<comment type="similarity">
    <text evidence="1">Belongs to the metallophosphoesterase superfamily. YfcE family.</text>
</comment>
<dbReference type="RefSeq" id="WP_167215950.1">
    <property type="nucleotide sequence ID" value="NZ_JAASRO010000001.1"/>
</dbReference>
<organism evidence="3 4">
    <name type="scientific">Kribbella shirazensis</name>
    <dbReference type="NCBI Taxonomy" id="1105143"/>
    <lineage>
        <taxon>Bacteria</taxon>
        <taxon>Bacillati</taxon>
        <taxon>Actinomycetota</taxon>
        <taxon>Actinomycetes</taxon>
        <taxon>Propionibacteriales</taxon>
        <taxon>Kribbellaceae</taxon>
        <taxon>Kribbella</taxon>
    </lineage>
</organism>
<sequence length="227" mass="23397">MTIEQPTAANDEIVGSIAVDARRIGLIGDDHNAEEDGSDLPVEVLEAFRDVDLILHLGHMGQREVFARGALDRLETVAPVLGVQDYSVGKDGAQLISPPDGNRIAGMTRVVEAAGVRIGLVHNLCKSPGPEIPAAPGGLPEIDGDALSTTLAQKFGGPVDVVAFAGTHRAATVTAGGVLFVNPGSPTYPKGPGRVPGERSHGTVGILELSHGAIAYETVDLHCLAVG</sequence>
<dbReference type="Proteomes" id="UP000555407">
    <property type="component" value="Unassembled WGS sequence"/>
</dbReference>
<dbReference type="EMBL" id="JAASRO010000001">
    <property type="protein sequence ID" value="NIK61446.1"/>
    <property type="molecule type" value="Genomic_DNA"/>
</dbReference>
<evidence type="ECO:0000256" key="1">
    <source>
        <dbReference type="ARBA" id="ARBA00008950"/>
    </source>
</evidence>